<evidence type="ECO:0000256" key="2">
    <source>
        <dbReference type="ARBA" id="ARBA00006772"/>
    </source>
</evidence>
<name>A0A9D2SJ57_9FIRM</name>
<dbReference type="GO" id="GO:0008514">
    <property type="term" value="F:organic anion transmembrane transporter activity"/>
    <property type="evidence" value="ECO:0007669"/>
    <property type="project" value="UniProtKB-ARBA"/>
</dbReference>
<feature type="transmembrane region" description="Helical" evidence="8">
    <location>
        <begin position="330"/>
        <end position="349"/>
    </location>
</feature>
<comment type="subcellular location">
    <subcellularLocation>
        <location evidence="1">Membrane</location>
        <topology evidence="1">Multi-pass membrane protein</topology>
    </subcellularLocation>
</comment>
<evidence type="ECO:0000256" key="6">
    <source>
        <dbReference type="ARBA" id="ARBA00023136"/>
    </source>
</evidence>
<accession>A0A9D2SJ57</accession>
<dbReference type="GO" id="GO:1905039">
    <property type="term" value="P:carboxylic acid transmembrane transport"/>
    <property type="evidence" value="ECO:0007669"/>
    <property type="project" value="UniProtKB-ARBA"/>
</dbReference>
<dbReference type="GO" id="GO:0005886">
    <property type="term" value="C:plasma membrane"/>
    <property type="evidence" value="ECO:0007669"/>
    <property type="project" value="TreeGrafter"/>
</dbReference>
<dbReference type="EMBL" id="DWWT01000073">
    <property type="protein sequence ID" value="HJC07134.1"/>
    <property type="molecule type" value="Genomic_DNA"/>
</dbReference>
<reference evidence="9" key="1">
    <citation type="journal article" date="2021" name="PeerJ">
        <title>Extensive microbial diversity within the chicken gut microbiome revealed by metagenomics and culture.</title>
        <authorList>
            <person name="Gilroy R."/>
            <person name="Ravi A."/>
            <person name="Getino M."/>
            <person name="Pursley I."/>
            <person name="Horton D.L."/>
            <person name="Alikhan N.F."/>
            <person name="Baker D."/>
            <person name="Gharbi K."/>
            <person name="Hall N."/>
            <person name="Watson M."/>
            <person name="Adriaenssens E.M."/>
            <person name="Foster-Nyarko E."/>
            <person name="Jarju S."/>
            <person name="Secka A."/>
            <person name="Antonio M."/>
            <person name="Oren A."/>
            <person name="Chaudhuri R.R."/>
            <person name="La Ragione R."/>
            <person name="Hildebrand F."/>
            <person name="Pallen M.J."/>
        </authorList>
    </citation>
    <scope>NUCLEOTIDE SEQUENCE</scope>
    <source>
        <strain evidence="9">CHK180-15479</strain>
    </source>
</reference>
<dbReference type="InterPro" id="IPR001898">
    <property type="entry name" value="SLC13A/DASS"/>
</dbReference>
<evidence type="ECO:0000256" key="3">
    <source>
        <dbReference type="ARBA" id="ARBA00020150"/>
    </source>
</evidence>
<evidence type="ECO:0000256" key="5">
    <source>
        <dbReference type="ARBA" id="ARBA00022989"/>
    </source>
</evidence>
<feature type="transmembrane region" description="Helical" evidence="8">
    <location>
        <begin position="455"/>
        <end position="475"/>
    </location>
</feature>
<comment type="caution">
    <text evidence="9">The sequence shown here is derived from an EMBL/GenBank/DDBJ whole genome shotgun (WGS) entry which is preliminary data.</text>
</comment>
<feature type="transmembrane region" description="Helical" evidence="8">
    <location>
        <begin position="262"/>
        <end position="280"/>
    </location>
</feature>
<dbReference type="Pfam" id="PF00939">
    <property type="entry name" value="Na_sulph_symp"/>
    <property type="match status" value="1"/>
</dbReference>
<evidence type="ECO:0000313" key="10">
    <source>
        <dbReference type="Proteomes" id="UP000823910"/>
    </source>
</evidence>
<comment type="similarity">
    <text evidence="2">Belongs to the SLC13A/DASS transporter (TC 2.A.47) family. NADC subfamily.</text>
</comment>
<gene>
    <name evidence="9" type="ORF">H9704_13495</name>
</gene>
<reference evidence="9" key="2">
    <citation type="submission" date="2021-04" db="EMBL/GenBank/DDBJ databases">
        <authorList>
            <person name="Gilroy R."/>
        </authorList>
    </citation>
    <scope>NUCLEOTIDE SEQUENCE</scope>
    <source>
        <strain evidence="9">CHK180-15479</strain>
    </source>
</reference>
<proteinExistence type="inferred from homology"/>
<protein>
    <recommendedName>
        <fullName evidence="3">Sodium-dependent dicarboxylate transporter SdcS</fullName>
    </recommendedName>
    <alternativeName>
        <fullName evidence="7">Na(+)/dicarboxylate symporter</fullName>
    </alternativeName>
</protein>
<keyword evidence="5 8" id="KW-1133">Transmembrane helix</keyword>
<feature type="transmembrane region" description="Helical" evidence="8">
    <location>
        <begin position="120"/>
        <end position="145"/>
    </location>
</feature>
<evidence type="ECO:0000256" key="1">
    <source>
        <dbReference type="ARBA" id="ARBA00004141"/>
    </source>
</evidence>
<evidence type="ECO:0000256" key="7">
    <source>
        <dbReference type="ARBA" id="ARBA00031174"/>
    </source>
</evidence>
<dbReference type="PANTHER" id="PTHR10283:SF82">
    <property type="entry name" value="SOLUTE CARRIER FAMILY 13 MEMBER 2"/>
    <property type="match status" value="1"/>
</dbReference>
<evidence type="ECO:0000256" key="4">
    <source>
        <dbReference type="ARBA" id="ARBA00022692"/>
    </source>
</evidence>
<feature type="transmembrane region" description="Helical" evidence="8">
    <location>
        <begin position="300"/>
        <end position="318"/>
    </location>
</feature>
<dbReference type="AlphaFoldDB" id="A0A9D2SJ57"/>
<evidence type="ECO:0000313" key="9">
    <source>
        <dbReference type="EMBL" id="HJC07134.1"/>
    </source>
</evidence>
<feature type="transmembrane region" description="Helical" evidence="8">
    <location>
        <begin position="391"/>
        <end position="412"/>
    </location>
</feature>
<feature type="transmembrane region" description="Helical" evidence="8">
    <location>
        <begin position="7"/>
        <end position="26"/>
    </location>
</feature>
<feature type="transmembrane region" description="Helical" evidence="8">
    <location>
        <begin position="38"/>
        <end position="65"/>
    </location>
</feature>
<organism evidence="9 10">
    <name type="scientific">Candidatus Enterocloster excrementipullorum</name>
    <dbReference type="NCBI Taxonomy" id="2838559"/>
    <lineage>
        <taxon>Bacteria</taxon>
        <taxon>Bacillati</taxon>
        <taxon>Bacillota</taxon>
        <taxon>Clostridia</taxon>
        <taxon>Lachnospirales</taxon>
        <taxon>Lachnospiraceae</taxon>
        <taxon>Enterocloster</taxon>
    </lineage>
</organism>
<keyword evidence="6 8" id="KW-0472">Membrane</keyword>
<feature type="transmembrane region" description="Helical" evidence="8">
    <location>
        <begin position="77"/>
        <end position="96"/>
    </location>
</feature>
<dbReference type="Proteomes" id="UP000823910">
    <property type="component" value="Unassembled WGS sequence"/>
</dbReference>
<feature type="transmembrane region" description="Helical" evidence="8">
    <location>
        <begin position="364"/>
        <end position="384"/>
    </location>
</feature>
<feature type="transmembrane region" description="Helical" evidence="8">
    <location>
        <begin position="208"/>
        <end position="234"/>
    </location>
</feature>
<dbReference type="PANTHER" id="PTHR10283">
    <property type="entry name" value="SOLUTE CARRIER FAMILY 13 MEMBER"/>
    <property type="match status" value="1"/>
</dbReference>
<keyword evidence="4 8" id="KW-0812">Transmembrane</keyword>
<sequence length="482" mass="51760">MNRKKWILYVISFLFVFGFRFVPAVPGMSASGMQVLGVFVGTLILWLTTAIDWPSILCLAGLTFVPELTMNSILANSFGNSTFAFLMFTFTCTYALSKTPFVKRCAVAFICNRMAQKGSWWFVTLYCLSVLVIGMFISPVVLYVIYMPILETICKELRLEKGDKLASALGLGQLFCCAISCGMTPIAHVFPVMAIGFYQTAANTTVSYAAYMAFAIPVGIISFLAMMLLFRLVLRPDMSKLKGINLESLKAELSPMDKREKVTLVIFFLVVIMWVVPEFFKTAVPAVYTFFNARGTTFPPLLGAVALFVISVDGQPLLNFKDTMSKGIQWGSLIMAAATLAVGSAMTNADIGLTTWLSSTIEPALANLSPIIIVLVFITWATIMTNACSNMVTVTVVCAVAIPICMASGGAINTSAVACSVGMLASYAFILPPAHPNVALAIGTGWTPAAQIIKYGCVLAAVAIAASLVVGYPIASALMPAV</sequence>
<feature type="transmembrane region" description="Helical" evidence="8">
    <location>
        <begin position="424"/>
        <end position="443"/>
    </location>
</feature>
<feature type="transmembrane region" description="Helical" evidence="8">
    <location>
        <begin position="165"/>
        <end position="188"/>
    </location>
</feature>
<evidence type="ECO:0000256" key="8">
    <source>
        <dbReference type="SAM" id="Phobius"/>
    </source>
</evidence>